<dbReference type="Proteomes" id="UP000033434">
    <property type="component" value="Unassembled WGS sequence"/>
</dbReference>
<organism evidence="1 2">
    <name type="scientific">Pseudoalteromonas luteoviolacea S4054</name>
    <dbReference type="NCBI Taxonomy" id="1129367"/>
    <lineage>
        <taxon>Bacteria</taxon>
        <taxon>Pseudomonadati</taxon>
        <taxon>Pseudomonadota</taxon>
        <taxon>Gammaproteobacteria</taxon>
        <taxon>Alteromonadales</taxon>
        <taxon>Pseudoalteromonadaceae</taxon>
        <taxon>Pseudoalteromonas</taxon>
    </lineage>
</organism>
<dbReference type="EMBL" id="AUXW01000138">
    <property type="protein sequence ID" value="KKE84253.1"/>
    <property type="molecule type" value="Genomic_DNA"/>
</dbReference>
<sequence>MQYAESDVEHTTLNLSYFINGGKGNKATFAS</sequence>
<accession>A0A0F6ADK5</accession>
<comment type="caution">
    <text evidence="1">The sequence shown here is derived from an EMBL/GenBank/DDBJ whole genome shotgun (WGS) entry which is preliminary data.</text>
</comment>
<gene>
    <name evidence="1" type="ORF">N479_10160</name>
</gene>
<dbReference type="AlphaFoldDB" id="A0A0F6ADK5"/>
<evidence type="ECO:0000313" key="1">
    <source>
        <dbReference type="EMBL" id="KKE84253.1"/>
    </source>
</evidence>
<evidence type="ECO:0000313" key="2">
    <source>
        <dbReference type="Proteomes" id="UP000033434"/>
    </source>
</evidence>
<protein>
    <submittedName>
        <fullName evidence="1">Uncharacterized protein</fullName>
    </submittedName>
</protein>
<proteinExistence type="predicted"/>
<dbReference type="PATRIC" id="fig|1129367.4.peg.1812"/>
<reference evidence="1 2" key="1">
    <citation type="journal article" date="2015" name="BMC Genomics">
        <title>Genome mining reveals unlocked bioactive potential of marine Gram-negative bacteria.</title>
        <authorList>
            <person name="Machado H."/>
            <person name="Sonnenschein E.C."/>
            <person name="Melchiorsen J."/>
            <person name="Gram L."/>
        </authorList>
    </citation>
    <scope>NUCLEOTIDE SEQUENCE [LARGE SCALE GENOMIC DNA]</scope>
    <source>
        <strain evidence="1 2">S4054</strain>
    </source>
</reference>
<name>A0A0F6ADK5_9GAMM</name>